<evidence type="ECO:0000313" key="5">
    <source>
        <dbReference type="Proteomes" id="UP000221165"/>
    </source>
</evidence>
<dbReference type="GO" id="GO:0006269">
    <property type="term" value="P:DNA replication, synthesis of primer"/>
    <property type="evidence" value="ECO:0007669"/>
    <property type="project" value="UniProtKB-KW"/>
</dbReference>
<keyword evidence="2" id="KW-0235">DNA replication</keyword>
<dbReference type="VEuPathDB" id="ToxoDB:CSUI_003751"/>
<keyword evidence="5" id="KW-1185">Reference proteome</keyword>
<dbReference type="EC" id="2.7.7.-" evidence="2"/>
<keyword evidence="2" id="KW-0240">DNA-directed RNA polymerase</keyword>
<dbReference type="Gene3D" id="3.90.920.10">
    <property type="entry name" value="DNA primase, PRIM domain"/>
    <property type="match status" value="1"/>
</dbReference>
<evidence type="ECO:0000256" key="3">
    <source>
        <dbReference type="SAM" id="MobiDB-lite"/>
    </source>
</evidence>
<sequence>MVERLKDFSSLVAFKFDIGAVYSLPVSEKDTFQTAFKPEQKELVFDIDMNDYDDIRTCCKDKQVCQKCWRFLDIAMRLLDGALREDFGYEHLLWIFSGRRGVHCWVCDSTARLLPSDGRASVCEYLNLCTGTSQQMKKINLRGKVQPYSVDRAFTLAYRQFYSLLVEQDFFSSSSSPPSSSSIESQSIPHYRAVLNYLPDNSHEGNSDSSHQHSYSNRGRYSNISRGEGKGGGAHFSSTVSSSCRDHMCKWIEKRKREGGFSSLEFFNEICMLSGSILPKAFAERSDCEGFRAGEEETKNFPSYLKEIVLAYSYPRLDINV</sequence>
<feature type="non-terminal residue" evidence="4">
    <location>
        <position position="321"/>
    </location>
</feature>
<dbReference type="PANTHER" id="PTHR10536">
    <property type="entry name" value="DNA PRIMASE SMALL SUBUNIT"/>
    <property type="match status" value="1"/>
</dbReference>
<proteinExistence type="inferred from homology"/>
<dbReference type="GO" id="GO:0000428">
    <property type="term" value="C:DNA-directed RNA polymerase complex"/>
    <property type="evidence" value="ECO:0007669"/>
    <property type="project" value="UniProtKB-KW"/>
</dbReference>
<evidence type="ECO:0000256" key="1">
    <source>
        <dbReference type="ARBA" id="ARBA00009762"/>
    </source>
</evidence>
<accession>A0A2C6KEF8</accession>
<keyword evidence="2" id="KW-0804">Transcription</keyword>
<dbReference type="Proteomes" id="UP000221165">
    <property type="component" value="Unassembled WGS sequence"/>
</dbReference>
<organism evidence="4 5">
    <name type="scientific">Cystoisospora suis</name>
    <dbReference type="NCBI Taxonomy" id="483139"/>
    <lineage>
        <taxon>Eukaryota</taxon>
        <taxon>Sar</taxon>
        <taxon>Alveolata</taxon>
        <taxon>Apicomplexa</taxon>
        <taxon>Conoidasida</taxon>
        <taxon>Coccidia</taxon>
        <taxon>Eucoccidiorida</taxon>
        <taxon>Eimeriorina</taxon>
        <taxon>Sarcocystidae</taxon>
        <taxon>Cystoisospora</taxon>
    </lineage>
</organism>
<dbReference type="InterPro" id="IPR002755">
    <property type="entry name" value="DNA_primase_S"/>
</dbReference>
<evidence type="ECO:0000256" key="2">
    <source>
        <dbReference type="RuleBase" id="RU003514"/>
    </source>
</evidence>
<dbReference type="RefSeq" id="XP_067924078.1">
    <property type="nucleotide sequence ID" value="XM_068063946.1"/>
</dbReference>
<name>A0A2C6KEF8_9APIC</name>
<keyword evidence="2" id="KW-0639">Primosome</keyword>
<dbReference type="GeneID" id="94427157"/>
<evidence type="ECO:0000313" key="4">
    <source>
        <dbReference type="EMBL" id="PHJ22401.1"/>
    </source>
</evidence>
<dbReference type="GO" id="GO:0003899">
    <property type="term" value="F:DNA-directed RNA polymerase activity"/>
    <property type="evidence" value="ECO:0007669"/>
    <property type="project" value="InterPro"/>
</dbReference>
<dbReference type="EMBL" id="MIGC01001695">
    <property type="protein sequence ID" value="PHJ22401.1"/>
    <property type="molecule type" value="Genomic_DNA"/>
</dbReference>
<dbReference type="AlphaFoldDB" id="A0A2C6KEF8"/>
<protein>
    <recommendedName>
        <fullName evidence="2">DNA primase</fullName>
        <ecNumber evidence="2">2.7.7.-</ecNumber>
    </recommendedName>
</protein>
<dbReference type="Pfam" id="PF01896">
    <property type="entry name" value="DNA_primase_S"/>
    <property type="match status" value="1"/>
</dbReference>
<keyword evidence="2" id="KW-0808">Transferase</keyword>
<feature type="region of interest" description="Disordered" evidence="3">
    <location>
        <begin position="202"/>
        <end position="241"/>
    </location>
</feature>
<comment type="caution">
    <text evidence="4">The sequence shown here is derived from an EMBL/GenBank/DDBJ whole genome shotgun (WGS) entry which is preliminary data.</text>
</comment>
<dbReference type="SUPFAM" id="SSF56747">
    <property type="entry name" value="Prim-pol domain"/>
    <property type="match status" value="1"/>
</dbReference>
<reference evidence="4 5" key="1">
    <citation type="journal article" date="2017" name="Int. J. Parasitol.">
        <title>The genome of the protozoan parasite Cystoisospora suis and a reverse vaccinology approach to identify vaccine candidates.</title>
        <authorList>
            <person name="Palmieri N."/>
            <person name="Shrestha A."/>
            <person name="Ruttkowski B."/>
            <person name="Beck T."/>
            <person name="Vogl C."/>
            <person name="Tomley F."/>
            <person name="Blake D.P."/>
            <person name="Joachim A."/>
        </authorList>
    </citation>
    <scope>NUCLEOTIDE SEQUENCE [LARGE SCALE GENOMIC DNA]</scope>
    <source>
        <strain evidence="4 5">Wien I</strain>
    </source>
</reference>
<gene>
    <name evidence="4" type="ORF">CSUI_003751</name>
</gene>
<dbReference type="OrthoDB" id="19606at2759"/>
<feature type="compositionally biased region" description="Polar residues" evidence="3">
    <location>
        <begin position="207"/>
        <end position="225"/>
    </location>
</feature>
<comment type="similarity">
    <text evidence="1 2">Belongs to the eukaryotic-type primase small subunit family.</text>
</comment>